<protein>
    <submittedName>
        <fullName evidence="2">Uncharacterized protein</fullName>
    </submittedName>
</protein>
<gene>
    <name evidence="2" type="ORF">NAEGRDRAFT_81999</name>
</gene>
<evidence type="ECO:0000256" key="1">
    <source>
        <dbReference type="SAM" id="MobiDB-lite"/>
    </source>
</evidence>
<dbReference type="VEuPathDB" id="AmoebaDB:NAEGRDRAFT_81999"/>
<accession>D2W155</accession>
<keyword evidence="3" id="KW-1185">Reference proteome</keyword>
<feature type="region of interest" description="Disordered" evidence="1">
    <location>
        <begin position="1"/>
        <end position="61"/>
    </location>
</feature>
<evidence type="ECO:0000313" key="2">
    <source>
        <dbReference type="EMBL" id="EFC37122.1"/>
    </source>
</evidence>
<feature type="compositionally biased region" description="Low complexity" evidence="1">
    <location>
        <begin position="1"/>
        <end position="39"/>
    </location>
</feature>
<organism evidence="3">
    <name type="scientific">Naegleria gruberi</name>
    <name type="common">Amoeba</name>
    <dbReference type="NCBI Taxonomy" id="5762"/>
    <lineage>
        <taxon>Eukaryota</taxon>
        <taxon>Discoba</taxon>
        <taxon>Heterolobosea</taxon>
        <taxon>Tetramitia</taxon>
        <taxon>Eutetramitia</taxon>
        <taxon>Vahlkampfiidae</taxon>
        <taxon>Naegleria</taxon>
    </lineage>
</organism>
<dbReference type="RefSeq" id="XP_002669866.1">
    <property type="nucleotide sequence ID" value="XM_002669820.1"/>
</dbReference>
<dbReference type="InParanoid" id="D2W155"/>
<reference evidence="2 3" key="1">
    <citation type="journal article" date="2010" name="Cell">
        <title>The genome of Naegleria gruberi illuminates early eukaryotic versatility.</title>
        <authorList>
            <person name="Fritz-Laylin L.K."/>
            <person name="Prochnik S.E."/>
            <person name="Ginger M.L."/>
            <person name="Dacks J.B."/>
            <person name="Carpenter M.L."/>
            <person name="Field M.C."/>
            <person name="Kuo A."/>
            <person name="Paredez A."/>
            <person name="Chapman J."/>
            <person name="Pham J."/>
            <person name="Shu S."/>
            <person name="Neupane R."/>
            <person name="Cipriano M."/>
            <person name="Mancuso J."/>
            <person name="Tu H."/>
            <person name="Salamov A."/>
            <person name="Lindquist E."/>
            <person name="Shapiro H."/>
            <person name="Lucas S."/>
            <person name="Grigoriev I.V."/>
            <person name="Cande W.Z."/>
            <person name="Fulton C."/>
            <person name="Rokhsar D.S."/>
            <person name="Dawson S.C."/>
        </authorList>
    </citation>
    <scope>NUCLEOTIDE SEQUENCE [LARGE SCALE GENOMIC DNA]</scope>
    <source>
        <strain evidence="2 3">NEG-M</strain>
    </source>
</reference>
<dbReference type="OMA" id="HIESMDE"/>
<name>D2W155_NAEGR</name>
<sequence>MNNNLMMNHNNNTQRSSPPSSTSSPLTPQTLLHNNNNNNGMMFNDQSMPPPSSISPGGNSNNINVFSTLQQIASSNPNSQTMQLLKHIQTLPPNLQQLYLQRLLQQLNQLKTTSSGDGNIVQSPNNTTNHMMLANNNNNNIASTAVTRNNQSNLTMNAAVTQNPLSSSNTPTIDQSSLHISSNGNSFHVNNNNNGATIGPGGILNLVNNSSTVSTQPSSTTMTSLNVKNNSGSGLFDLTMFSNQATANSKNPVLQNLSNDILLKLYQQQMQSQHPFNHGDKFVFEQQTFEYQVETLDDLLKIGIGRWKNLIQSNLVNNQQQQQQQQQLISSNGNMTMNNVVMTSNNNNNNNMGINSMNNNIMNGMNGTIVTTATNQPVYIAPGNSAFQKYMKDSLHGSVQYFPQRQVDGSVKMNE</sequence>
<dbReference type="EMBL" id="GG738921">
    <property type="protein sequence ID" value="EFC37122.1"/>
    <property type="molecule type" value="Genomic_DNA"/>
</dbReference>
<dbReference type="KEGG" id="ngr:NAEGRDRAFT_81999"/>
<evidence type="ECO:0000313" key="3">
    <source>
        <dbReference type="Proteomes" id="UP000006671"/>
    </source>
</evidence>
<dbReference type="GeneID" id="8856677"/>
<dbReference type="Proteomes" id="UP000006671">
    <property type="component" value="Unassembled WGS sequence"/>
</dbReference>
<proteinExistence type="predicted"/>
<dbReference type="AlphaFoldDB" id="D2W155"/>